<sequence length="353" mass="37743">MQLISASVPKRNAPSGVQDGQNELVFTDAKEGIAAQFSAVPGGKIALVSDGGSLSLFREYALSPRALSLVSEGDALPLFSLPEGVRCVIAAGGRETLLMARCFAAVRRVPCVLVPSEASLAGASEARASVLVGGERAMHRLAPARILCDRTRLLPTLGEAYARLLTARLSSFEGRALAAFGMGEERPAFALPEAAFEPVVRASLALPAPLREGEGFVLAARLCADGEEQPFWRAYLQLTALYAAFFRFGRPRRSFVPDYSLRASRSGSDLPAEVPSPGQYALRAMALERIRGRFAEEASALAGERPAEAEKVSSLSPRPVSLRGGSTFRLKYLPEYAPGGLACVLRDFGLMEW</sequence>
<reference evidence="1" key="1">
    <citation type="journal article" date="2021" name="PeerJ">
        <title>Extensive microbial diversity within the chicken gut microbiome revealed by metagenomics and culture.</title>
        <authorList>
            <person name="Gilroy R."/>
            <person name="Ravi A."/>
            <person name="Getino M."/>
            <person name="Pursley I."/>
            <person name="Horton D.L."/>
            <person name="Alikhan N.F."/>
            <person name="Baker D."/>
            <person name="Gharbi K."/>
            <person name="Hall N."/>
            <person name="Watson M."/>
            <person name="Adriaenssens E.M."/>
            <person name="Foster-Nyarko E."/>
            <person name="Jarju S."/>
            <person name="Secka A."/>
            <person name="Antonio M."/>
            <person name="Oren A."/>
            <person name="Chaudhuri R.R."/>
            <person name="La Ragione R."/>
            <person name="Hildebrand F."/>
            <person name="Pallen M.J."/>
        </authorList>
    </citation>
    <scope>NUCLEOTIDE SEQUENCE</scope>
    <source>
        <strain evidence="1">ChiW7-2402</strain>
    </source>
</reference>
<protein>
    <submittedName>
        <fullName evidence="1">Uncharacterized protein</fullName>
    </submittedName>
</protein>
<accession>A0A9D2K0A6</accession>
<proteinExistence type="predicted"/>
<evidence type="ECO:0000313" key="2">
    <source>
        <dbReference type="Proteomes" id="UP000824102"/>
    </source>
</evidence>
<evidence type="ECO:0000313" key="1">
    <source>
        <dbReference type="EMBL" id="HIZ73088.1"/>
    </source>
</evidence>
<dbReference type="AlphaFoldDB" id="A0A9D2K0A6"/>
<dbReference type="EMBL" id="DXBB01000079">
    <property type="protein sequence ID" value="HIZ73088.1"/>
    <property type="molecule type" value="Genomic_DNA"/>
</dbReference>
<comment type="caution">
    <text evidence="1">The sequence shown here is derived from an EMBL/GenBank/DDBJ whole genome shotgun (WGS) entry which is preliminary data.</text>
</comment>
<name>A0A9D2K0A6_9FIRM</name>
<dbReference type="Proteomes" id="UP000824102">
    <property type="component" value="Unassembled WGS sequence"/>
</dbReference>
<reference evidence="1" key="2">
    <citation type="submission" date="2021-04" db="EMBL/GenBank/DDBJ databases">
        <authorList>
            <person name="Gilroy R."/>
        </authorList>
    </citation>
    <scope>NUCLEOTIDE SEQUENCE</scope>
    <source>
        <strain evidence="1">ChiW7-2402</strain>
    </source>
</reference>
<gene>
    <name evidence="1" type="ORF">H9964_05875</name>
</gene>
<organism evidence="1 2">
    <name type="scientific">Candidatus Gallimonas intestinavium</name>
    <dbReference type="NCBI Taxonomy" id="2838603"/>
    <lineage>
        <taxon>Bacteria</taxon>
        <taxon>Bacillati</taxon>
        <taxon>Bacillota</taxon>
        <taxon>Clostridia</taxon>
        <taxon>Candidatus Gallimonas</taxon>
    </lineage>
</organism>